<organism evidence="6 7">
    <name type="scientific">Frigoriflavimonas asaccharolytica</name>
    <dbReference type="NCBI Taxonomy" id="2735899"/>
    <lineage>
        <taxon>Bacteria</taxon>
        <taxon>Pseudomonadati</taxon>
        <taxon>Bacteroidota</taxon>
        <taxon>Flavobacteriia</taxon>
        <taxon>Flavobacteriales</taxon>
        <taxon>Weeksellaceae</taxon>
        <taxon>Frigoriflavimonas</taxon>
    </lineage>
</organism>
<dbReference type="Gene3D" id="3.90.1150.10">
    <property type="entry name" value="Aspartate Aminotransferase, domain 1"/>
    <property type="match status" value="1"/>
</dbReference>
<evidence type="ECO:0000256" key="1">
    <source>
        <dbReference type="ARBA" id="ARBA00001933"/>
    </source>
</evidence>
<evidence type="ECO:0000256" key="2">
    <source>
        <dbReference type="ARBA" id="ARBA00022576"/>
    </source>
</evidence>
<evidence type="ECO:0000259" key="5">
    <source>
        <dbReference type="Pfam" id="PF00155"/>
    </source>
</evidence>
<dbReference type="InterPro" id="IPR015421">
    <property type="entry name" value="PyrdxlP-dep_Trfase_major"/>
</dbReference>
<dbReference type="PANTHER" id="PTHR43807:SF20">
    <property type="entry name" value="FI04487P"/>
    <property type="match status" value="1"/>
</dbReference>
<dbReference type="GO" id="GO:0016212">
    <property type="term" value="F:kynurenine-oxoglutarate transaminase activity"/>
    <property type="evidence" value="ECO:0007669"/>
    <property type="project" value="TreeGrafter"/>
</dbReference>
<evidence type="ECO:0000313" key="7">
    <source>
        <dbReference type="Proteomes" id="UP000610746"/>
    </source>
</evidence>
<keyword evidence="4" id="KW-0663">Pyridoxal phosphate</keyword>
<comment type="caution">
    <text evidence="6">The sequence shown here is derived from an EMBL/GenBank/DDBJ whole genome shotgun (WGS) entry which is preliminary data.</text>
</comment>
<dbReference type="AlphaFoldDB" id="A0A8J8G917"/>
<evidence type="ECO:0000256" key="3">
    <source>
        <dbReference type="ARBA" id="ARBA00022679"/>
    </source>
</evidence>
<keyword evidence="3 6" id="KW-0808">Transferase</keyword>
<comment type="cofactor">
    <cofactor evidence="1">
        <name>pyridoxal 5'-phosphate</name>
        <dbReference type="ChEBI" id="CHEBI:597326"/>
    </cofactor>
</comment>
<dbReference type="Gene3D" id="3.40.640.10">
    <property type="entry name" value="Type I PLP-dependent aspartate aminotransferase-like (Major domain)"/>
    <property type="match status" value="1"/>
</dbReference>
<evidence type="ECO:0000313" key="6">
    <source>
        <dbReference type="EMBL" id="NRS91510.1"/>
    </source>
</evidence>
<dbReference type="RefSeq" id="WP_173778135.1">
    <property type="nucleotide sequence ID" value="NZ_JABSNO010000003.1"/>
</dbReference>
<gene>
    <name evidence="6" type="ORF">HNQ03_000577</name>
</gene>
<reference evidence="6" key="1">
    <citation type="submission" date="2020-05" db="EMBL/GenBank/DDBJ databases">
        <title>Genomic Encyclopedia of Type Strains, Phase IV (KMG-V): Genome sequencing to study the core and pangenomes of soil and plant-associated prokaryotes.</title>
        <authorList>
            <person name="Whitman W."/>
        </authorList>
    </citation>
    <scope>NUCLEOTIDE SEQUENCE</scope>
    <source>
        <strain evidence="6">16F</strain>
    </source>
</reference>
<dbReference type="CDD" id="cd00609">
    <property type="entry name" value="AAT_like"/>
    <property type="match status" value="1"/>
</dbReference>
<dbReference type="InterPro" id="IPR051326">
    <property type="entry name" value="Kynurenine-oxoglutarate_AT"/>
</dbReference>
<accession>A0A8J8G917</accession>
<dbReference type="GO" id="GO:0030170">
    <property type="term" value="F:pyridoxal phosphate binding"/>
    <property type="evidence" value="ECO:0007669"/>
    <property type="project" value="InterPro"/>
</dbReference>
<dbReference type="InterPro" id="IPR004839">
    <property type="entry name" value="Aminotransferase_I/II_large"/>
</dbReference>
<dbReference type="InterPro" id="IPR015424">
    <property type="entry name" value="PyrdxlP-dep_Trfase"/>
</dbReference>
<dbReference type="SUPFAM" id="SSF53383">
    <property type="entry name" value="PLP-dependent transferases"/>
    <property type="match status" value="1"/>
</dbReference>
<dbReference type="EC" id="2.6.1.-" evidence="6"/>
<keyword evidence="7" id="KW-1185">Reference proteome</keyword>
<dbReference type="PANTHER" id="PTHR43807">
    <property type="entry name" value="FI04487P"/>
    <property type="match status" value="1"/>
</dbReference>
<proteinExistence type="predicted"/>
<dbReference type="EMBL" id="JABSNO010000003">
    <property type="protein sequence ID" value="NRS91510.1"/>
    <property type="molecule type" value="Genomic_DNA"/>
</dbReference>
<keyword evidence="2 6" id="KW-0032">Aminotransferase</keyword>
<evidence type="ECO:0000256" key="4">
    <source>
        <dbReference type="ARBA" id="ARBA00022898"/>
    </source>
</evidence>
<dbReference type="InterPro" id="IPR015422">
    <property type="entry name" value="PyrdxlP-dep_Trfase_small"/>
</dbReference>
<dbReference type="Proteomes" id="UP000610746">
    <property type="component" value="Unassembled WGS sequence"/>
</dbReference>
<dbReference type="Pfam" id="PF00155">
    <property type="entry name" value="Aminotran_1_2"/>
    <property type="match status" value="1"/>
</dbReference>
<sequence length="382" mass="44566">MNFNKIHSAKEVNIFTDIGNHSRLHSAINLAQNAPDFPMDSRLSQFLKESAEKDFKKFASAPALPILIENILQFNKRRENPLFITEKEISIIPGATYGLHIAMQALVQENDEVIIIEPCYETYLPLVEMRKAKPIFISSKDNSPLEWSVLEDSITEKTRVIIVNFPHNPTGKIWNKEDWDTLWELIKDRNIVILSDEVYDVLVFDDHQFYSAYHHPEIKERCVCLFSLEKMFYLFGWKTSYILASEKLTAHLQSVHQYICFTTNLHAQYALAKFLEIFDEKENRIYFQNKRDYFLTLMEDVPFTISEKAKSGYAQTFDFTNINSKISDKDFSLLLIEKAKVATIPYSAFYHDEKNTGKLRISFAKKDETLEEAVANLRKYFC</sequence>
<feature type="domain" description="Aminotransferase class I/classII large" evidence="5">
    <location>
        <begin position="28"/>
        <end position="376"/>
    </location>
</feature>
<protein>
    <submittedName>
        <fullName evidence="6">Methionine aminotransferase</fullName>
        <ecNumber evidence="6">2.6.1.-</ecNumber>
    </submittedName>
</protein>
<dbReference type="GO" id="GO:0005737">
    <property type="term" value="C:cytoplasm"/>
    <property type="evidence" value="ECO:0007669"/>
    <property type="project" value="TreeGrafter"/>
</dbReference>
<name>A0A8J8G917_9FLAO</name>